<dbReference type="AlphaFoldDB" id="A0A179IIS5"/>
<feature type="transmembrane region" description="Helical" evidence="6">
    <location>
        <begin position="441"/>
        <end position="465"/>
    </location>
</feature>
<dbReference type="Gene3D" id="1.20.1250.20">
    <property type="entry name" value="MFS general substrate transporter like domains"/>
    <property type="match status" value="1"/>
</dbReference>
<evidence type="ECO:0000256" key="4">
    <source>
        <dbReference type="ARBA" id="ARBA00023136"/>
    </source>
</evidence>
<dbReference type="OrthoDB" id="194139at2759"/>
<dbReference type="GO" id="GO:0022857">
    <property type="term" value="F:transmembrane transporter activity"/>
    <property type="evidence" value="ECO:0007669"/>
    <property type="project" value="InterPro"/>
</dbReference>
<reference evidence="7 8" key="1">
    <citation type="submission" date="2016-03" db="EMBL/GenBank/DDBJ databases">
        <title>Fine-scale spatial genetic structure of a fungal parasite of coffee scale insects.</title>
        <authorList>
            <person name="Jackson D."/>
            <person name="Zemenick K.A."/>
            <person name="Malloure B."/>
            <person name="Quandt C.A."/>
            <person name="James T.Y."/>
        </authorList>
    </citation>
    <scope>NUCLEOTIDE SEQUENCE [LARGE SCALE GENOMIC DNA]</scope>
    <source>
        <strain evidence="7 8">UM487</strain>
    </source>
</reference>
<dbReference type="InterPro" id="IPR011701">
    <property type="entry name" value="MFS"/>
</dbReference>
<feature type="transmembrane region" description="Helical" evidence="6">
    <location>
        <begin position="136"/>
        <end position="155"/>
    </location>
</feature>
<feature type="transmembrane region" description="Helical" evidence="6">
    <location>
        <begin position="161"/>
        <end position="182"/>
    </location>
</feature>
<feature type="compositionally biased region" description="Basic and acidic residues" evidence="5">
    <location>
        <begin position="1"/>
        <end position="10"/>
    </location>
</feature>
<sequence length="510" mass="55308">MADTETRPLLRPEGGLDGAEGDATAETHRTDAQAIRGAWTAVILPLLAGALLQALGTNIQEVTMSEFGEDILCRRRFAQVGGAPTLGGNDPRCKSAEVQADLSMLQAVEQTFGVFPAILTSVLYGIASDRLGRKPILCLSIAGMMLLYAVDYTIYGFPEIFNIYLIWPAALLTFVGGGPSVYHSMTFAMVSDVVAEADRASIFFYLIAADLTGNLVGAPVTFYLMKHGPWFATAVGYSCYIARLLVIVFFCQEPKRESFSLSNEDRPETDGAQHSKSALVAAFSTMSKPMLSIKQTYDACFDVFWGHRKVGILLVTLLFSDLGGYANILFNQYIAKKFDWSWSQANLLASIKTFTRLTLMLAVMPLVSQLLNRAGMAPMVKDAQISRYAMLLASISSFGIGLASSFYAIVPFLPLYTFRSVSRASLNSLLPSLAGPERIGVLYSVMAVLDSLGLMVAAPATAAVFRIGLRLGGVWIGLPFILSGGLMAMSTVVLFAVRITHEDHFNVPRL</sequence>
<keyword evidence="3 6" id="KW-1133">Transmembrane helix</keyword>
<organism evidence="7 8">
    <name type="scientific">Cordyceps confragosa</name>
    <name type="common">Lecanicillium lecanii</name>
    <dbReference type="NCBI Taxonomy" id="2714763"/>
    <lineage>
        <taxon>Eukaryota</taxon>
        <taxon>Fungi</taxon>
        <taxon>Dikarya</taxon>
        <taxon>Ascomycota</taxon>
        <taxon>Pezizomycotina</taxon>
        <taxon>Sordariomycetes</taxon>
        <taxon>Hypocreomycetidae</taxon>
        <taxon>Hypocreales</taxon>
        <taxon>Cordycipitaceae</taxon>
        <taxon>Akanthomyces</taxon>
    </lineage>
</organism>
<evidence type="ECO:0000313" key="8">
    <source>
        <dbReference type="Proteomes" id="UP000243081"/>
    </source>
</evidence>
<dbReference type="PANTHER" id="PTHR23507">
    <property type="entry name" value="ZGC:174356"/>
    <property type="match status" value="1"/>
</dbReference>
<dbReference type="InterPro" id="IPR036259">
    <property type="entry name" value="MFS_trans_sf"/>
</dbReference>
<feature type="transmembrane region" description="Helical" evidence="6">
    <location>
        <begin position="347"/>
        <end position="367"/>
    </location>
</feature>
<feature type="region of interest" description="Disordered" evidence="5">
    <location>
        <begin position="1"/>
        <end position="27"/>
    </location>
</feature>
<proteinExistence type="predicted"/>
<evidence type="ECO:0000313" key="7">
    <source>
        <dbReference type="EMBL" id="OAR01629.1"/>
    </source>
</evidence>
<feature type="transmembrane region" description="Helical" evidence="6">
    <location>
        <begin position="230"/>
        <end position="251"/>
    </location>
</feature>
<feature type="transmembrane region" description="Helical" evidence="6">
    <location>
        <begin position="110"/>
        <end position="127"/>
    </location>
</feature>
<evidence type="ECO:0000256" key="3">
    <source>
        <dbReference type="ARBA" id="ARBA00022989"/>
    </source>
</evidence>
<dbReference type="OMA" id="KWMALPF"/>
<dbReference type="Pfam" id="PF07690">
    <property type="entry name" value="MFS_1"/>
    <property type="match status" value="1"/>
</dbReference>
<dbReference type="GO" id="GO:0016020">
    <property type="term" value="C:membrane"/>
    <property type="evidence" value="ECO:0007669"/>
    <property type="project" value="UniProtKB-SubCell"/>
</dbReference>
<feature type="transmembrane region" description="Helical" evidence="6">
    <location>
        <begin position="312"/>
        <end position="335"/>
    </location>
</feature>
<keyword evidence="8" id="KW-1185">Reference proteome</keyword>
<protein>
    <recommendedName>
        <fullName evidence="9">Major facilitator superfamily (MFS) profile domain-containing protein</fullName>
    </recommendedName>
</protein>
<dbReference type="Proteomes" id="UP000243081">
    <property type="component" value="Unassembled WGS sequence"/>
</dbReference>
<comment type="subcellular location">
    <subcellularLocation>
        <location evidence="1">Membrane</location>
        <topology evidence="1">Multi-pass membrane protein</topology>
    </subcellularLocation>
</comment>
<evidence type="ECO:0000256" key="5">
    <source>
        <dbReference type="SAM" id="MobiDB-lite"/>
    </source>
</evidence>
<dbReference type="PANTHER" id="PTHR23507:SF1">
    <property type="entry name" value="FI18259P1-RELATED"/>
    <property type="match status" value="1"/>
</dbReference>
<keyword evidence="2 6" id="KW-0812">Transmembrane</keyword>
<evidence type="ECO:0000256" key="1">
    <source>
        <dbReference type="ARBA" id="ARBA00004141"/>
    </source>
</evidence>
<feature type="transmembrane region" description="Helical" evidence="6">
    <location>
        <begin position="388"/>
        <end position="410"/>
    </location>
</feature>
<gene>
    <name evidence="7" type="ORF">LLEC1_03284</name>
</gene>
<evidence type="ECO:0000256" key="2">
    <source>
        <dbReference type="ARBA" id="ARBA00022692"/>
    </source>
</evidence>
<evidence type="ECO:0008006" key="9">
    <source>
        <dbReference type="Google" id="ProtNLM"/>
    </source>
</evidence>
<feature type="transmembrane region" description="Helical" evidence="6">
    <location>
        <begin position="472"/>
        <end position="497"/>
    </location>
</feature>
<evidence type="ECO:0000256" key="6">
    <source>
        <dbReference type="SAM" id="Phobius"/>
    </source>
</evidence>
<name>A0A179IIS5_CORDF</name>
<comment type="caution">
    <text evidence="7">The sequence shown here is derived from an EMBL/GenBank/DDBJ whole genome shotgun (WGS) entry which is preliminary data.</text>
</comment>
<feature type="transmembrane region" description="Helical" evidence="6">
    <location>
        <begin position="202"/>
        <end position="224"/>
    </location>
</feature>
<dbReference type="EMBL" id="LUKN01001063">
    <property type="protein sequence ID" value="OAR01629.1"/>
    <property type="molecule type" value="Genomic_DNA"/>
</dbReference>
<feature type="transmembrane region" description="Helical" evidence="6">
    <location>
        <begin position="38"/>
        <end position="56"/>
    </location>
</feature>
<keyword evidence="4 6" id="KW-0472">Membrane</keyword>
<dbReference type="SUPFAM" id="SSF103473">
    <property type="entry name" value="MFS general substrate transporter"/>
    <property type="match status" value="1"/>
</dbReference>
<accession>A0A179IIS5</accession>